<organism evidence="1 2">
    <name type="scientific">Corallococcus interemptor</name>
    <dbReference type="NCBI Taxonomy" id="2316720"/>
    <lineage>
        <taxon>Bacteria</taxon>
        <taxon>Pseudomonadati</taxon>
        <taxon>Myxococcota</taxon>
        <taxon>Myxococcia</taxon>
        <taxon>Myxococcales</taxon>
        <taxon>Cystobacterineae</taxon>
        <taxon>Myxococcaceae</taxon>
        <taxon>Corallococcus</taxon>
    </lineage>
</organism>
<comment type="caution">
    <text evidence="1">The sequence shown here is derived from an EMBL/GenBank/DDBJ whole genome shotgun (WGS) entry which is preliminary data.</text>
</comment>
<dbReference type="Proteomes" id="UP000282656">
    <property type="component" value="Unassembled WGS sequence"/>
</dbReference>
<protein>
    <submittedName>
        <fullName evidence="1">Uncharacterized protein</fullName>
    </submittedName>
</protein>
<evidence type="ECO:0000313" key="1">
    <source>
        <dbReference type="EMBL" id="RKH69944.1"/>
    </source>
</evidence>
<gene>
    <name evidence="1" type="ORF">D7X96_13165</name>
</gene>
<accession>A0A3A8R3P1</accession>
<name>A0A3A8R3P1_9BACT</name>
<dbReference type="AlphaFoldDB" id="A0A3A8R3P1"/>
<dbReference type="RefSeq" id="WP_121769861.1">
    <property type="nucleotide sequence ID" value="NZ_RAWM01000028.1"/>
</dbReference>
<reference evidence="2" key="1">
    <citation type="submission" date="2018-09" db="EMBL/GenBank/DDBJ databases">
        <authorList>
            <person name="Livingstone P.G."/>
            <person name="Whitworth D.E."/>
        </authorList>
    </citation>
    <scope>NUCLEOTIDE SEQUENCE [LARGE SCALE GENOMIC DNA]</scope>
    <source>
        <strain evidence="2">AB047A</strain>
    </source>
</reference>
<keyword evidence="2" id="KW-1185">Reference proteome</keyword>
<evidence type="ECO:0000313" key="2">
    <source>
        <dbReference type="Proteomes" id="UP000282656"/>
    </source>
</evidence>
<sequence length="195" mass="22702">MTERDAYIQKMEAEQREATARFREIEAQADLADSEDTLDVLTGARAFNDDVDRELQALRRADARDWERLKNGADTARRRFHEHLDRAGTRFEALREGYRRQREAELNALGAQMDRWVASRQRTRAEDSLLTREELDFITRGLKTAGALLENLRHARGHVWKTARDQYEANWRELVERSRRIRADAALEEPGASPP</sequence>
<proteinExistence type="predicted"/>
<dbReference type="OrthoDB" id="5381924at2"/>
<dbReference type="EMBL" id="RAWM01000028">
    <property type="protein sequence ID" value="RKH69944.1"/>
    <property type="molecule type" value="Genomic_DNA"/>
</dbReference>